<dbReference type="Gene3D" id="3.40.630.190">
    <property type="entry name" value="LCP protein"/>
    <property type="match status" value="1"/>
</dbReference>
<name>A0A9Q0BZ78_9POAL</name>
<dbReference type="PANTHER" id="PTHR33392:SF6">
    <property type="entry name" value="POLYISOPRENYL-TEICHOIC ACID--PEPTIDOGLYCAN TEICHOIC ACID TRANSFERASE TAGU"/>
    <property type="match status" value="1"/>
</dbReference>
<evidence type="ECO:0000313" key="2">
    <source>
        <dbReference type="EMBL" id="KAJ1683810.1"/>
    </source>
</evidence>
<proteinExistence type="predicted"/>
<dbReference type="PANTHER" id="PTHR33392">
    <property type="entry name" value="POLYISOPRENYL-TEICHOIC ACID--PEPTIDOGLYCAN TEICHOIC ACID TRANSFERASE TAGU"/>
    <property type="match status" value="1"/>
</dbReference>
<dbReference type="InterPro" id="IPR050922">
    <property type="entry name" value="LytR/CpsA/Psr_CW_biosynth"/>
</dbReference>
<gene>
    <name evidence="2" type="ORF">LUZ63_020955</name>
</gene>
<evidence type="ECO:0000313" key="3">
    <source>
        <dbReference type="Proteomes" id="UP001151287"/>
    </source>
</evidence>
<dbReference type="Proteomes" id="UP001151287">
    <property type="component" value="Unassembled WGS sequence"/>
</dbReference>
<feature type="domain" description="Cell envelope-related transcriptional attenuator" evidence="1">
    <location>
        <begin position="1"/>
        <end position="139"/>
    </location>
</feature>
<accession>A0A9Q0BZ78</accession>
<evidence type="ECO:0000259" key="1">
    <source>
        <dbReference type="Pfam" id="PF03816"/>
    </source>
</evidence>
<dbReference type="Pfam" id="PF03816">
    <property type="entry name" value="LytR_cpsA_psr"/>
    <property type="match status" value="1"/>
</dbReference>
<keyword evidence="3" id="KW-1185">Reference proteome</keyword>
<reference evidence="2" key="1">
    <citation type="journal article" date="2022" name="Cell">
        <title>Repeat-based holocentromeres influence genome architecture and karyotype evolution.</title>
        <authorList>
            <person name="Hofstatter P.G."/>
            <person name="Thangavel G."/>
            <person name="Lux T."/>
            <person name="Neumann P."/>
            <person name="Vondrak T."/>
            <person name="Novak P."/>
            <person name="Zhang M."/>
            <person name="Costa L."/>
            <person name="Castellani M."/>
            <person name="Scott A."/>
            <person name="Toegelov H."/>
            <person name="Fuchs J."/>
            <person name="Mata-Sucre Y."/>
            <person name="Dias Y."/>
            <person name="Vanzela A.L.L."/>
            <person name="Huettel B."/>
            <person name="Almeida C.C.S."/>
            <person name="Simkova H."/>
            <person name="Souza G."/>
            <person name="Pedrosa-Harand A."/>
            <person name="Macas J."/>
            <person name="Mayer K.F.X."/>
            <person name="Houben A."/>
            <person name="Marques A."/>
        </authorList>
    </citation>
    <scope>NUCLEOTIDE SEQUENCE</scope>
    <source>
        <strain evidence="2">RhyBre1mFocal</strain>
    </source>
</reference>
<sequence>MHLTPDRKQAYLVSIPRDTYTEVAGHGMQKINAAFSLGGPSLAVQTVESFTGLRMDHTAIIDWNGFRDLSDALGGVRVYISETTASQRGVGGEWVQGWTTLEGDRALRYVRTRYGLANGDYDRIQRQQNFLRAALDQTASRGTLTDPLKFPALIKSFTNNVTLDTGLGNGELTKLAFSVRGLRSPDITFVTAPKARFEDNRSGSVIIPDRARTKELFADVEDNDLQAYLTKYGDRAGVLGPETGIR</sequence>
<organism evidence="2 3">
    <name type="scientific">Rhynchospora breviuscula</name>
    <dbReference type="NCBI Taxonomy" id="2022672"/>
    <lineage>
        <taxon>Eukaryota</taxon>
        <taxon>Viridiplantae</taxon>
        <taxon>Streptophyta</taxon>
        <taxon>Embryophyta</taxon>
        <taxon>Tracheophyta</taxon>
        <taxon>Spermatophyta</taxon>
        <taxon>Magnoliopsida</taxon>
        <taxon>Liliopsida</taxon>
        <taxon>Poales</taxon>
        <taxon>Cyperaceae</taxon>
        <taxon>Cyperoideae</taxon>
        <taxon>Rhynchosporeae</taxon>
        <taxon>Rhynchospora</taxon>
    </lineage>
</organism>
<protein>
    <recommendedName>
        <fullName evidence="1">Cell envelope-related transcriptional attenuator domain-containing protein</fullName>
    </recommendedName>
</protein>
<dbReference type="NCBIfam" id="TIGR00350">
    <property type="entry name" value="lytR_cpsA_psr"/>
    <property type="match status" value="1"/>
</dbReference>
<dbReference type="OrthoDB" id="5589002at2759"/>
<dbReference type="InterPro" id="IPR004474">
    <property type="entry name" value="LytR_CpsA_psr"/>
</dbReference>
<dbReference type="EMBL" id="JAMQYH010000097">
    <property type="protein sequence ID" value="KAJ1683810.1"/>
    <property type="molecule type" value="Genomic_DNA"/>
</dbReference>
<dbReference type="AlphaFoldDB" id="A0A9Q0BZ78"/>
<comment type="caution">
    <text evidence="2">The sequence shown here is derived from an EMBL/GenBank/DDBJ whole genome shotgun (WGS) entry which is preliminary data.</text>
</comment>